<feature type="compositionally biased region" description="Polar residues" evidence="1">
    <location>
        <begin position="220"/>
        <end position="229"/>
    </location>
</feature>
<gene>
    <name evidence="2" type="ORF">T440DRAFT_421251</name>
</gene>
<feature type="region of interest" description="Disordered" evidence="1">
    <location>
        <begin position="76"/>
        <end position="115"/>
    </location>
</feature>
<sequence length="390" mass="42155">MSSTESVQTLLRFLSQDAKLPLAQALPKVKNLQAASLTTASDLSKASFSTLTAIFADEKVARQVLNAAKRVCKKRSASDTLTSETSSPLSQPAPPSSKKHKPLSKQPSNDSNLETSLALPAPELDEEKLKAIVLFTNRAPLVLAFALVLTKFSMPEQPLSSRLSLAQAVTSMNSKSKAVSIGIETGRVAEDEGWGVGQPIVRVMTRDIRVMRRWGYNGNSVVESSTSTRGPVEEEDTGTSNQDTGVGDPKPTEQALWAIDLEALRKANYSVSESSSGGQLPIYKPQAARSYLLKAFESPKVPAEITEEGGTSAKRTAATISAKKERNLALLLGALELLFRSWASLSKEELDRKAWGWYVRVRPDVAHGPAGWGGKGNVKLSDILELRRPD</sequence>
<feature type="region of interest" description="Disordered" evidence="1">
    <location>
        <begin position="220"/>
        <end position="251"/>
    </location>
</feature>
<evidence type="ECO:0008006" key="4">
    <source>
        <dbReference type="Google" id="ProtNLM"/>
    </source>
</evidence>
<dbReference type="Proteomes" id="UP000799423">
    <property type="component" value="Unassembled WGS sequence"/>
</dbReference>
<dbReference type="EMBL" id="MU006299">
    <property type="protein sequence ID" value="KAF2852347.1"/>
    <property type="molecule type" value="Genomic_DNA"/>
</dbReference>
<dbReference type="OrthoDB" id="514070at2759"/>
<evidence type="ECO:0000256" key="1">
    <source>
        <dbReference type="SAM" id="MobiDB-lite"/>
    </source>
</evidence>
<evidence type="ECO:0000313" key="3">
    <source>
        <dbReference type="Proteomes" id="UP000799423"/>
    </source>
</evidence>
<protein>
    <recommendedName>
        <fullName evidence="4">Impact N-terminal domain-containing protein</fullName>
    </recommendedName>
</protein>
<organism evidence="2 3">
    <name type="scientific">Plenodomus tracheiphilus IPT5</name>
    <dbReference type="NCBI Taxonomy" id="1408161"/>
    <lineage>
        <taxon>Eukaryota</taxon>
        <taxon>Fungi</taxon>
        <taxon>Dikarya</taxon>
        <taxon>Ascomycota</taxon>
        <taxon>Pezizomycotina</taxon>
        <taxon>Dothideomycetes</taxon>
        <taxon>Pleosporomycetidae</taxon>
        <taxon>Pleosporales</taxon>
        <taxon>Pleosporineae</taxon>
        <taxon>Leptosphaeriaceae</taxon>
        <taxon>Plenodomus</taxon>
    </lineage>
</organism>
<reference evidence="2" key="1">
    <citation type="submission" date="2020-01" db="EMBL/GenBank/DDBJ databases">
        <authorList>
            <consortium name="DOE Joint Genome Institute"/>
            <person name="Haridas S."/>
            <person name="Albert R."/>
            <person name="Binder M."/>
            <person name="Bloem J."/>
            <person name="Labutti K."/>
            <person name="Salamov A."/>
            <person name="Andreopoulos B."/>
            <person name="Baker S.E."/>
            <person name="Barry K."/>
            <person name="Bills G."/>
            <person name="Bluhm B.H."/>
            <person name="Cannon C."/>
            <person name="Castanera R."/>
            <person name="Culley D.E."/>
            <person name="Daum C."/>
            <person name="Ezra D."/>
            <person name="Gonzalez J.B."/>
            <person name="Henrissat B."/>
            <person name="Kuo A."/>
            <person name="Liang C."/>
            <person name="Lipzen A."/>
            <person name="Lutzoni F."/>
            <person name="Magnuson J."/>
            <person name="Mondo S."/>
            <person name="Nolan M."/>
            <person name="Ohm R."/>
            <person name="Pangilinan J."/>
            <person name="Park H.-J."/>
            <person name="Ramirez L."/>
            <person name="Alfaro M."/>
            <person name="Sun H."/>
            <person name="Tritt A."/>
            <person name="Yoshinaga Y."/>
            <person name="Zwiers L.-H."/>
            <person name="Turgeon B.G."/>
            <person name="Goodwin S.B."/>
            <person name="Spatafora J.W."/>
            <person name="Crous P.W."/>
            <person name="Grigoriev I.V."/>
        </authorList>
    </citation>
    <scope>NUCLEOTIDE SEQUENCE</scope>
    <source>
        <strain evidence="2">IPT5</strain>
    </source>
</reference>
<evidence type="ECO:0000313" key="2">
    <source>
        <dbReference type="EMBL" id="KAF2852347.1"/>
    </source>
</evidence>
<keyword evidence="3" id="KW-1185">Reference proteome</keyword>
<name>A0A6A7BC78_9PLEO</name>
<proteinExistence type="predicted"/>
<accession>A0A6A7BC78</accession>
<dbReference type="AlphaFoldDB" id="A0A6A7BC78"/>